<dbReference type="AlphaFoldDB" id="C5LZX4"/>
<dbReference type="EMBL" id="GG686971">
    <property type="protein sequence ID" value="EEQ97792.1"/>
    <property type="molecule type" value="Genomic_DNA"/>
</dbReference>
<sequence>MSCRRNGIALSSPLKKTIGDAIRLNVRIGWLATHSPTKARRTKARRTLLDALGRPENRKRLPL</sequence>
<dbReference type="Proteomes" id="UP000007800">
    <property type="component" value="Unassembled WGS sequence"/>
</dbReference>
<name>C5LZX4_PERM5</name>
<dbReference type="RefSeq" id="XP_002765075.1">
    <property type="nucleotide sequence ID" value="XM_002765029.1"/>
</dbReference>
<accession>C5LZX4</accession>
<gene>
    <name evidence="1" type="ORF">Pmar_PMAR004532</name>
</gene>
<organism evidence="2">
    <name type="scientific">Perkinsus marinus (strain ATCC 50983 / TXsc)</name>
    <dbReference type="NCBI Taxonomy" id="423536"/>
    <lineage>
        <taxon>Eukaryota</taxon>
        <taxon>Sar</taxon>
        <taxon>Alveolata</taxon>
        <taxon>Perkinsozoa</taxon>
        <taxon>Perkinsea</taxon>
        <taxon>Perkinsida</taxon>
        <taxon>Perkinsidae</taxon>
        <taxon>Perkinsus</taxon>
    </lineage>
</organism>
<protein>
    <submittedName>
        <fullName evidence="1">Uncharacterized protein</fullName>
    </submittedName>
</protein>
<evidence type="ECO:0000313" key="2">
    <source>
        <dbReference type="Proteomes" id="UP000007800"/>
    </source>
</evidence>
<proteinExistence type="predicted"/>
<evidence type="ECO:0000313" key="1">
    <source>
        <dbReference type="EMBL" id="EEQ97792.1"/>
    </source>
</evidence>
<dbReference type="GeneID" id="9037249"/>
<keyword evidence="2" id="KW-1185">Reference proteome</keyword>
<dbReference type="InParanoid" id="C5LZX4"/>
<reference evidence="1 2" key="1">
    <citation type="submission" date="2008-07" db="EMBL/GenBank/DDBJ databases">
        <authorList>
            <person name="El-Sayed N."/>
            <person name="Caler E."/>
            <person name="Inman J."/>
            <person name="Amedeo P."/>
            <person name="Hass B."/>
            <person name="Wortman J."/>
        </authorList>
    </citation>
    <scope>NUCLEOTIDE SEQUENCE [LARGE SCALE GENOMIC DNA]</scope>
    <source>
        <strain evidence="2">ATCC 50983 / TXsc</strain>
    </source>
</reference>